<sequence>MLEVLAGFLAFSLAVLLMAVGALAGRASIRGSCGGLSNVTGAETECIAGCTRPCPRKKEMQVATEPDAT</sequence>
<dbReference type="Pfam" id="PF04400">
    <property type="entry name" value="NqrM"/>
    <property type="match status" value="1"/>
</dbReference>
<dbReference type="InterPro" id="IPR007495">
    <property type="entry name" value="NqrM"/>
</dbReference>
<reference evidence="1" key="1">
    <citation type="submission" date="2018-07" db="EMBL/GenBank/DDBJ databases">
        <authorList>
            <person name="Quirk P.G."/>
            <person name="Krulwich T.A."/>
        </authorList>
    </citation>
    <scope>NUCLEOTIDE SEQUENCE</scope>
</reference>
<dbReference type="AlphaFoldDB" id="A0A380T8S1"/>
<evidence type="ECO:0000313" key="1">
    <source>
        <dbReference type="EMBL" id="SUS03880.1"/>
    </source>
</evidence>
<dbReference type="EMBL" id="UIDG01000016">
    <property type="protein sequence ID" value="SUS03880.1"/>
    <property type="molecule type" value="Genomic_DNA"/>
</dbReference>
<dbReference type="PANTHER" id="PTHR40691:SF3">
    <property type="entry name" value="(NA+)-NQR MATURATION NQRM"/>
    <property type="match status" value="1"/>
</dbReference>
<proteinExistence type="predicted"/>
<protein>
    <recommendedName>
        <fullName evidence="2">(Na+)-NQR maturation NqrM</fullName>
    </recommendedName>
</protein>
<dbReference type="PANTHER" id="PTHR40691">
    <property type="entry name" value="(NA+)-NQR MATURATION NQRM"/>
    <property type="match status" value="1"/>
</dbReference>
<name>A0A380T8S1_9ZZZZ</name>
<organism evidence="1">
    <name type="scientific">metagenome</name>
    <dbReference type="NCBI Taxonomy" id="256318"/>
    <lineage>
        <taxon>unclassified sequences</taxon>
        <taxon>metagenomes</taxon>
    </lineage>
</organism>
<gene>
    <name evidence="1" type="ORF">DF3PB_1120005</name>
</gene>
<evidence type="ECO:0008006" key="2">
    <source>
        <dbReference type="Google" id="ProtNLM"/>
    </source>
</evidence>
<accession>A0A380T8S1</accession>